<dbReference type="EMBL" id="CBXE010000191">
    <property type="protein sequence ID" value="CDL86067.1"/>
    <property type="molecule type" value="Genomic_DNA"/>
</dbReference>
<organism evidence="1 2">
    <name type="scientific">Xenorhabdus cabanillasii JM26</name>
    <dbReference type="NCBI Taxonomy" id="1427517"/>
    <lineage>
        <taxon>Bacteria</taxon>
        <taxon>Pseudomonadati</taxon>
        <taxon>Pseudomonadota</taxon>
        <taxon>Gammaproteobacteria</taxon>
        <taxon>Enterobacterales</taxon>
        <taxon>Morganellaceae</taxon>
        <taxon>Xenorhabdus</taxon>
    </lineage>
</organism>
<dbReference type="AlphaFoldDB" id="W1J5P0"/>
<reference evidence="1 2" key="1">
    <citation type="submission" date="2013-11" db="EMBL/GenBank/DDBJ databases">
        <title>Draft genome sequence and annotation of the entomopathogenic bacterium, Xenorhabdus cabanillasi strain JM26.</title>
        <authorList>
            <person name="Gualtieri M."/>
            <person name="Ogier J.C."/>
            <person name="Pages S."/>
            <person name="Givaudan A."/>
            <person name="Gaudriault S."/>
        </authorList>
    </citation>
    <scope>NUCLEOTIDE SEQUENCE [LARGE SCALE GENOMIC DNA]</scope>
    <source>
        <strain evidence="1 2">JM26</strain>
    </source>
</reference>
<dbReference type="Proteomes" id="UP000019197">
    <property type="component" value="Unassembled WGS sequence"/>
</dbReference>
<comment type="caution">
    <text evidence="1">The sequence shown here is derived from an EMBL/GenBank/DDBJ whole genome shotgun (WGS) entry which is preliminary data.</text>
</comment>
<evidence type="ECO:0000313" key="2">
    <source>
        <dbReference type="Proteomes" id="UP000019197"/>
    </source>
</evidence>
<gene>
    <name evidence="1" type="ORF">XCR1_2700016</name>
</gene>
<sequence>MIEQSLQRNSEISQMTLKINNVWINKRPFILFRQGKLIY</sequence>
<name>W1J5P0_9GAMM</name>
<protein>
    <submittedName>
        <fullName evidence="1">Uncharacterized protein</fullName>
    </submittedName>
</protein>
<proteinExistence type="predicted"/>
<accession>W1J5P0</accession>
<evidence type="ECO:0000313" key="1">
    <source>
        <dbReference type="EMBL" id="CDL86067.1"/>
    </source>
</evidence>